<name>A0A8S0UPZ8_OLEEU</name>
<dbReference type="Proteomes" id="UP000594638">
    <property type="component" value="Unassembled WGS sequence"/>
</dbReference>
<feature type="region of interest" description="Disordered" evidence="1">
    <location>
        <begin position="1"/>
        <end position="27"/>
    </location>
</feature>
<dbReference type="Gramene" id="OE9A088073T1">
    <property type="protein sequence ID" value="OE9A088073C1"/>
    <property type="gene ID" value="OE9A088073"/>
</dbReference>
<accession>A0A8S0UPZ8</accession>
<comment type="caution">
    <text evidence="2">The sequence shown here is derived from an EMBL/GenBank/DDBJ whole genome shotgun (WGS) entry which is preliminary data.</text>
</comment>
<evidence type="ECO:0000256" key="1">
    <source>
        <dbReference type="SAM" id="MobiDB-lite"/>
    </source>
</evidence>
<dbReference type="EMBL" id="CACTIH010009037">
    <property type="protein sequence ID" value="CAA3020333.1"/>
    <property type="molecule type" value="Genomic_DNA"/>
</dbReference>
<sequence length="90" mass="9811">MIAVSTEKAETINEIQHEEGGGGGLSWLSESEVGKALDFLDSREDTENGITDGSFTLLHTRRPNPSSLRPISNKSQKLAITSEPHLLSYN</sequence>
<keyword evidence="2" id="KW-0808">Transferase</keyword>
<feature type="region of interest" description="Disordered" evidence="1">
    <location>
        <begin position="51"/>
        <end position="75"/>
    </location>
</feature>
<organism evidence="2 3">
    <name type="scientific">Olea europaea subsp. europaea</name>
    <dbReference type="NCBI Taxonomy" id="158383"/>
    <lineage>
        <taxon>Eukaryota</taxon>
        <taxon>Viridiplantae</taxon>
        <taxon>Streptophyta</taxon>
        <taxon>Embryophyta</taxon>
        <taxon>Tracheophyta</taxon>
        <taxon>Spermatophyta</taxon>
        <taxon>Magnoliopsida</taxon>
        <taxon>eudicotyledons</taxon>
        <taxon>Gunneridae</taxon>
        <taxon>Pentapetalae</taxon>
        <taxon>asterids</taxon>
        <taxon>lamiids</taxon>
        <taxon>Lamiales</taxon>
        <taxon>Oleaceae</taxon>
        <taxon>Oleeae</taxon>
        <taxon>Olea</taxon>
    </lineage>
</organism>
<protein>
    <submittedName>
        <fullName evidence="2">Serine threonine- kinase RIO1-like</fullName>
    </submittedName>
</protein>
<dbReference type="GO" id="GO:0016301">
    <property type="term" value="F:kinase activity"/>
    <property type="evidence" value="ECO:0007669"/>
    <property type="project" value="UniProtKB-KW"/>
</dbReference>
<feature type="compositionally biased region" description="Basic and acidic residues" evidence="1">
    <location>
        <begin position="7"/>
        <end position="20"/>
    </location>
</feature>
<evidence type="ECO:0000313" key="3">
    <source>
        <dbReference type="Proteomes" id="UP000594638"/>
    </source>
</evidence>
<reference evidence="2 3" key="1">
    <citation type="submission" date="2019-12" db="EMBL/GenBank/DDBJ databases">
        <authorList>
            <person name="Alioto T."/>
            <person name="Alioto T."/>
            <person name="Gomez Garrido J."/>
        </authorList>
    </citation>
    <scope>NUCLEOTIDE SEQUENCE [LARGE SCALE GENOMIC DNA]</scope>
</reference>
<evidence type="ECO:0000313" key="2">
    <source>
        <dbReference type="EMBL" id="CAA3020333.1"/>
    </source>
</evidence>
<gene>
    <name evidence="2" type="ORF">OLEA9_A088073</name>
</gene>
<dbReference type="AlphaFoldDB" id="A0A8S0UPZ8"/>
<keyword evidence="2" id="KW-0418">Kinase</keyword>
<feature type="compositionally biased region" description="Polar residues" evidence="1">
    <location>
        <begin position="63"/>
        <end position="75"/>
    </location>
</feature>
<keyword evidence="3" id="KW-1185">Reference proteome</keyword>
<proteinExistence type="predicted"/>